<proteinExistence type="predicted"/>
<dbReference type="Gene3D" id="3.10.310.30">
    <property type="match status" value="1"/>
</dbReference>
<dbReference type="Gene3D" id="3.90.1640.10">
    <property type="entry name" value="inorganic pyrophosphatase (n-terminal core)"/>
    <property type="match status" value="1"/>
</dbReference>
<dbReference type="GO" id="GO:0003676">
    <property type="term" value="F:nucleic acid binding"/>
    <property type="evidence" value="ECO:0007669"/>
    <property type="project" value="InterPro"/>
</dbReference>
<dbReference type="InterPro" id="IPR038763">
    <property type="entry name" value="DHH_sf"/>
</dbReference>
<comment type="caution">
    <text evidence="3">The sequence shown here is derived from an EMBL/GenBank/DDBJ whole genome shotgun (WGS) entry which is preliminary data.</text>
</comment>
<sequence>MTLDDITKAINEAETIAILTHESPDGDAMGSSLAMYNALKDMGKKPDIIIPEYPRTFSFLPGADEILKEGKQKQYDLVISLDCADLKRLNGFANYFEDAKTTISIDHHRMNPMFADYNYVDPASPACCQILVVILEYLKVEITKDIGTCLLTGIITDTGGFKYPGVTAETFEFAAWLLTSGVNVSNIYKKVLQIKTRANYELSKLAMNRMEFLEDDRITFTYITLEDEKRFQAEEGSHEGIVEIGRDIEGVEVSIFLHEAEDGFKVSLRSNEYINVSEVCFMFGGGGHMRAAGCKMTGTIEQIKNKLVNEIKKELK</sequence>
<dbReference type="Pfam" id="PF01368">
    <property type="entry name" value="DHH"/>
    <property type="match status" value="1"/>
</dbReference>
<dbReference type="InterPro" id="IPR001667">
    <property type="entry name" value="DDH_dom"/>
</dbReference>
<dbReference type="PANTHER" id="PTHR47618">
    <property type="entry name" value="BIFUNCTIONAL OLIGORIBONUCLEASE AND PAP PHOSPHATASE NRNA"/>
    <property type="match status" value="1"/>
</dbReference>
<protein>
    <submittedName>
        <fullName evidence="3">Bifunctional oligoribonuclease/PAP phosphatase NrnA</fullName>
    </submittedName>
</protein>
<dbReference type="PANTHER" id="PTHR47618:SF1">
    <property type="entry name" value="BIFUNCTIONAL OLIGORIBONUCLEASE AND PAP PHOSPHATASE NRNA"/>
    <property type="match status" value="1"/>
</dbReference>
<dbReference type="AlphaFoldDB" id="A0A9D1S9G0"/>
<feature type="domain" description="DDH" evidence="1">
    <location>
        <begin position="16"/>
        <end position="154"/>
    </location>
</feature>
<name>A0A9D1S9G0_9FIRM</name>
<evidence type="ECO:0000259" key="2">
    <source>
        <dbReference type="Pfam" id="PF02272"/>
    </source>
</evidence>
<dbReference type="Proteomes" id="UP000824093">
    <property type="component" value="Unassembled WGS sequence"/>
</dbReference>
<dbReference type="SUPFAM" id="SSF64182">
    <property type="entry name" value="DHH phosphoesterases"/>
    <property type="match status" value="1"/>
</dbReference>
<feature type="domain" description="DHHA1" evidence="2">
    <location>
        <begin position="230"/>
        <end position="314"/>
    </location>
</feature>
<dbReference type="InterPro" id="IPR051319">
    <property type="entry name" value="Oligoribo/pAp-PDE_c-di-AMP_PDE"/>
</dbReference>
<dbReference type="EMBL" id="DVNH01000015">
    <property type="protein sequence ID" value="HIU51338.1"/>
    <property type="molecule type" value="Genomic_DNA"/>
</dbReference>
<reference evidence="3" key="2">
    <citation type="journal article" date="2021" name="PeerJ">
        <title>Extensive microbial diversity within the chicken gut microbiome revealed by metagenomics and culture.</title>
        <authorList>
            <person name="Gilroy R."/>
            <person name="Ravi A."/>
            <person name="Getino M."/>
            <person name="Pursley I."/>
            <person name="Horton D.L."/>
            <person name="Alikhan N.F."/>
            <person name="Baker D."/>
            <person name="Gharbi K."/>
            <person name="Hall N."/>
            <person name="Watson M."/>
            <person name="Adriaenssens E.M."/>
            <person name="Foster-Nyarko E."/>
            <person name="Jarju S."/>
            <person name="Secka A."/>
            <person name="Antonio M."/>
            <person name="Oren A."/>
            <person name="Chaudhuri R.R."/>
            <person name="La Ragione R."/>
            <person name="Hildebrand F."/>
            <person name="Pallen M.J."/>
        </authorList>
    </citation>
    <scope>NUCLEOTIDE SEQUENCE</scope>
    <source>
        <strain evidence="3">CHK195-15760</strain>
    </source>
</reference>
<evidence type="ECO:0000259" key="1">
    <source>
        <dbReference type="Pfam" id="PF01368"/>
    </source>
</evidence>
<organism evidence="3 4">
    <name type="scientific">Candidatus Merdicola faecigallinarum</name>
    <dbReference type="NCBI Taxonomy" id="2840862"/>
    <lineage>
        <taxon>Bacteria</taxon>
        <taxon>Bacillati</taxon>
        <taxon>Bacillota</taxon>
        <taxon>Clostridia</taxon>
        <taxon>Candidatus Merdicola</taxon>
    </lineage>
</organism>
<dbReference type="InterPro" id="IPR003156">
    <property type="entry name" value="DHHA1_dom"/>
</dbReference>
<accession>A0A9D1S9G0</accession>
<evidence type="ECO:0000313" key="4">
    <source>
        <dbReference type="Proteomes" id="UP000824093"/>
    </source>
</evidence>
<dbReference type="Pfam" id="PF02272">
    <property type="entry name" value="DHHA1"/>
    <property type="match status" value="1"/>
</dbReference>
<reference evidence="3" key="1">
    <citation type="submission" date="2020-10" db="EMBL/GenBank/DDBJ databases">
        <authorList>
            <person name="Gilroy R."/>
        </authorList>
    </citation>
    <scope>NUCLEOTIDE SEQUENCE</scope>
    <source>
        <strain evidence="3">CHK195-15760</strain>
    </source>
</reference>
<evidence type="ECO:0000313" key="3">
    <source>
        <dbReference type="EMBL" id="HIU51338.1"/>
    </source>
</evidence>
<gene>
    <name evidence="3" type="ORF">IAB70_01735</name>
</gene>